<keyword evidence="3" id="KW-1185">Reference proteome</keyword>
<reference evidence="2 3" key="1">
    <citation type="journal article" date="2021" name="Elife">
        <title>Chloroplast acquisition without the gene transfer in kleptoplastic sea slugs, Plakobranchus ocellatus.</title>
        <authorList>
            <person name="Maeda T."/>
            <person name="Takahashi S."/>
            <person name="Yoshida T."/>
            <person name="Shimamura S."/>
            <person name="Takaki Y."/>
            <person name="Nagai Y."/>
            <person name="Toyoda A."/>
            <person name="Suzuki Y."/>
            <person name="Arimoto A."/>
            <person name="Ishii H."/>
            <person name="Satoh N."/>
            <person name="Nishiyama T."/>
            <person name="Hasebe M."/>
            <person name="Maruyama T."/>
            <person name="Minagawa J."/>
            <person name="Obokata J."/>
            <person name="Shigenobu S."/>
        </authorList>
    </citation>
    <scope>NUCLEOTIDE SEQUENCE [LARGE SCALE GENOMIC DNA]</scope>
</reference>
<sequence length="390" mass="42963">MDYNCGVYFPKTGKGYVSFVDPADDTWIERHIQQSERTSGSSSDWAEFNTAANRRPLPQSMFSDGARALSSSSPYRNRRESPPIGVYSSAGQQGRPRQRSIPDSRDAHDKMFSNIPKSSSSGFRQVLNRTTNPSSDARRFSSTAMAPPANQKRFPPTMASSFPAPSGGRTRLPESLFSTLPDQAPARTKVSSKTGRGGGGNSARESTPTLDRASRRAILENVFLNQPLTSTAFLSPSPPSSPGKKAKLKIRFPTQRHTFSIGAKHQKQQQQQKQQQHMQHHPQQKQKFKKILTQKQQQGNAFSPKSASDLARVNKRPRHSLFAKVCFHCGTATKMAGSSAHIMTPPPLPGVAGNRDSQCSSNWSRQDLDTYGFDGIYGDIESQGKCIYLA</sequence>
<name>A0AAV4GNJ6_9GAST</name>
<feature type="region of interest" description="Disordered" evidence="1">
    <location>
        <begin position="52"/>
        <end position="211"/>
    </location>
</feature>
<feature type="compositionally biased region" description="Polar residues" evidence="1">
    <location>
        <begin position="293"/>
        <end position="306"/>
    </location>
</feature>
<feature type="compositionally biased region" description="Polar residues" evidence="1">
    <location>
        <begin position="115"/>
        <end position="144"/>
    </location>
</feature>
<comment type="caution">
    <text evidence="2">The sequence shown here is derived from an EMBL/GenBank/DDBJ whole genome shotgun (WGS) entry which is preliminary data.</text>
</comment>
<feature type="compositionally biased region" description="Basic residues" evidence="1">
    <location>
        <begin position="278"/>
        <end position="292"/>
    </location>
</feature>
<proteinExistence type="predicted"/>
<dbReference type="AlphaFoldDB" id="A0AAV4GNJ6"/>
<gene>
    <name evidence="2" type="ORF">ElyMa_006067600</name>
</gene>
<organism evidence="2 3">
    <name type="scientific">Elysia marginata</name>
    <dbReference type="NCBI Taxonomy" id="1093978"/>
    <lineage>
        <taxon>Eukaryota</taxon>
        <taxon>Metazoa</taxon>
        <taxon>Spiralia</taxon>
        <taxon>Lophotrochozoa</taxon>
        <taxon>Mollusca</taxon>
        <taxon>Gastropoda</taxon>
        <taxon>Heterobranchia</taxon>
        <taxon>Euthyneura</taxon>
        <taxon>Panpulmonata</taxon>
        <taxon>Sacoglossa</taxon>
        <taxon>Placobranchoidea</taxon>
        <taxon>Plakobranchidae</taxon>
        <taxon>Elysia</taxon>
    </lineage>
</organism>
<protein>
    <submittedName>
        <fullName evidence="2">Uncharacterized protein</fullName>
    </submittedName>
</protein>
<dbReference type="Proteomes" id="UP000762676">
    <property type="component" value="Unassembled WGS sequence"/>
</dbReference>
<feature type="region of interest" description="Disordered" evidence="1">
    <location>
        <begin position="261"/>
        <end position="313"/>
    </location>
</feature>
<evidence type="ECO:0000313" key="2">
    <source>
        <dbReference type="EMBL" id="GFR87047.1"/>
    </source>
</evidence>
<feature type="compositionally biased region" description="Low complexity" evidence="1">
    <location>
        <begin position="268"/>
        <end position="277"/>
    </location>
</feature>
<dbReference type="EMBL" id="BMAT01012152">
    <property type="protein sequence ID" value="GFR87047.1"/>
    <property type="molecule type" value="Genomic_DNA"/>
</dbReference>
<feature type="compositionally biased region" description="Basic and acidic residues" evidence="1">
    <location>
        <begin position="100"/>
        <end position="111"/>
    </location>
</feature>
<accession>A0AAV4GNJ6</accession>
<evidence type="ECO:0000256" key="1">
    <source>
        <dbReference type="SAM" id="MobiDB-lite"/>
    </source>
</evidence>
<evidence type="ECO:0000313" key="3">
    <source>
        <dbReference type="Proteomes" id="UP000762676"/>
    </source>
</evidence>